<comment type="caution">
    <text evidence="3">The sequence shown here is derived from an EMBL/GenBank/DDBJ whole genome shotgun (WGS) entry which is preliminary data.</text>
</comment>
<organism evidence="3 4">
    <name type="scientific">Aeromonas caviae</name>
    <name type="common">Aeromonas punctata</name>
    <dbReference type="NCBI Taxonomy" id="648"/>
    <lineage>
        <taxon>Bacteria</taxon>
        <taxon>Pseudomonadati</taxon>
        <taxon>Pseudomonadota</taxon>
        <taxon>Gammaproteobacteria</taxon>
        <taxon>Aeromonadales</taxon>
        <taxon>Aeromonadaceae</taxon>
        <taxon>Aeromonas</taxon>
    </lineage>
</organism>
<name>A0ABU5W767_AERCA</name>
<dbReference type="InterPro" id="IPR013597">
    <property type="entry name" value="Mat_intron_G2"/>
</dbReference>
<keyword evidence="3" id="KW-0808">Transferase</keyword>
<dbReference type="PROSITE" id="PS50878">
    <property type="entry name" value="RT_POL"/>
    <property type="match status" value="1"/>
</dbReference>
<dbReference type="InterPro" id="IPR043502">
    <property type="entry name" value="DNA/RNA_pol_sf"/>
</dbReference>
<dbReference type="PANTHER" id="PTHR34047">
    <property type="entry name" value="NUCLEAR INTRON MATURASE 1, MITOCHONDRIAL-RELATED"/>
    <property type="match status" value="1"/>
</dbReference>
<keyword evidence="3" id="KW-0695">RNA-directed DNA polymerase</keyword>
<evidence type="ECO:0000256" key="1">
    <source>
        <dbReference type="ARBA" id="ARBA00034120"/>
    </source>
</evidence>
<dbReference type="Pfam" id="PF00078">
    <property type="entry name" value="RVT_1"/>
    <property type="match status" value="1"/>
</dbReference>
<evidence type="ECO:0000313" key="4">
    <source>
        <dbReference type="Proteomes" id="UP001304847"/>
    </source>
</evidence>
<dbReference type="SUPFAM" id="SSF56672">
    <property type="entry name" value="DNA/RNA polymerases"/>
    <property type="match status" value="1"/>
</dbReference>
<dbReference type="CDD" id="cd00085">
    <property type="entry name" value="HNHc"/>
    <property type="match status" value="1"/>
</dbReference>
<accession>A0ABU5W767</accession>
<evidence type="ECO:0000259" key="2">
    <source>
        <dbReference type="PROSITE" id="PS50878"/>
    </source>
</evidence>
<dbReference type="InterPro" id="IPR002711">
    <property type="entry name" value="HNH"/>
</dbReference>
<dbReference type="EC" id="2.7.7.49" evidence="3"/>
<dbReference type="InterPro" id="IPR030931">
    <property type="entry name" value="Group_II_RT_mat"/>
</dbReference>
<gene>
    <name evidence="3" type="primary">ltrA</name>
    <name evidence="3" type="ORF">VCX44_13100</name>
</gene>
<dbReference type="SMART" id="SM00507">
    <property type="entry name" value="HNHc"/>
    <property type="match status" value="1"/>
</dbReference>
<dbReference type="CDD" id="cd01651">
    <property type="entry name" value="RT_G2_intron"/>
    <property type="match status" value="1"/>
</dbReference>
<proteinExistence type="inferred from homology"/>
<evidence type="ECO:0000313" key="3">
    <source>
        <dbReference type="EMBL" id="MEA9436721.1"/>
    </source>
</evidence>
<keyword evidence="4" id="KW-1185">Reference proteome</keyword>
<comment type="similarity">
    <text evidence="1">Belongs to the bacterial reverse transcriptase family.</text>
</comment>
<dbReference type="InterPro" id="IPR051083">
    <property type="entry name" value="GrpII_Intron_Splice-Mob/Def"/>
</dbReference>
<dbReference type="RefSeq" id="WP_323580712.1">
    <property type="nucleotide sequence ID" value="NZ_JAYGOJ010000066.1"/>
</dbReference>
<feature type="domain" description="Reverse transcriptase" evidence="2">
    <location>
        <begin position="101"/>
        <end position="334"/>
    </location>
</feature>
<dbReference type="InterPro" id="IPR003615">
    <property type="entry name" value="HNH_nuc"/>
</dbReference>
<dbReference type="Proteomes" id="UP001304847">
    <property type="component" value="Unassembled WGS sequence"/>
</dbReference>
<dbReference type="Pfam" id="PF01844">
    <property type="entry name" value="HNH"/>
    <property type="match status" value="1"/>
</dbReference>
<dbReference type="PANTHER" id="PTHR34047:SF8">
    <property type="entry name" value="PROTEIN YKFC"/>
    <property type="match status" value="1"/>
</dbReference>
<dbReference type="Pfam" id="PF08388">
    <property type="entry name" value="GIIM"/>
    <property type="match status" value="1"/>
</dbReference>
<dbReference type="InterPro" id="IPR000477">
    <property type="entry name" value="RT_dom"/>
</dbReference>
<dbReference type="NCBIfam" id="TIGR04416">
    <property type="entry name" value="group_II_RT_mat"/>
    <property type="match status" value="1"/>
</dbReference>
<dbReference type="EMBL" id="JAYGOJ010000066">
    <property type="protein sequence ID" value="MEA9436721.1"/>
    <property type="molecule type" value="Genomic_DNA"/>
</dbReference>
<dbReference type="Pfam" id="PF13655">
    <property type="entry name" value="RVT_N"/>
    <property type="match status" value="1"/>
</dbReference>
<sequence>MSAVKPAAQAATLAVPASSHPTDWHSIDWRQVHRRVRGLQVRIAEATKHQQWRRVMQLQRLLVRSFVARALAVKRVTENRGKRTAGVDGEVWSTPNCKWQAIGRLTRTGYQPRPLRRVYIPKSNGKLRPLGIPTMKDRAMQALYLLALDPVAETMGDENSYGFRPHRCTADAIAQCFTVLARKDRAQWVLEGDIKGFFDNISHDWVLANIPLDKEVLRKWLASGYMEQGKRFDTVAGTPQGGIISPVIANMVLDGLERQLQTLGKNQHQQRKLQINYTRYADDFIVTGKSKEILETMVMPLLTAFMAERGVELSAEKTLITHIDDGFDFLGQNVRKYSGKLLIKPSKKNILTFLGKVREVLNRNKMAPAWLIVQLLNPKIRGWANYHRHVVSSQTFSYVDHRIWQMLWRWVRRRHHNKPKRWVAEKYFGRHGEREWVFCGAGPDGEMCHLLLANQVSIKRHVKVKGDANPYDQSQEQYFEARQMARLKENRLWFGKLRLIWARQKHRCPLCGQPFRDNDDWDLHHIVYKTRGGSDEAENLMMLHPNCHRQYHAKMDGDSAGTDRESVFMKA</sequence>
<keyword evidence="3" id="KW-0548">Nucleotidyltransferase</keyword>
<dbReference type="GO" id="GO:0003964">
    <property type="term" value="F:RNA-directed DNA polymerase activity"/>
    <property type="evidence" value="ECO:0007669"/>
    <property type="project" value="UniProtKB-KW"/>
</dbReference>
<protein>
    <submittedName>
        <fullName evidence="3">Group II intron reverse transcriptase/maturase</fullName>
        <ecNumber evidence="3">2.7.7.49</ecNumber>
    </submittedName>
</protein>
<reference evidence="3 4" key="1">
    <citation type="submission" date="2023-12" db="EMBL/GenBank/DDBJ databases">
        <title>Characterization of antibiotic resistance in Aeromonas spp. in hospital effluent.</title>
        <authorList>
            <person name="Negoseki B.R.S."/>
            <person name="Krul D."/>
            <person name="Siqueira A.C."/>
            <person name="Almeida M."/>
            <person name="Mesa D."/>
            <person name="Conte D."/>
            <person name="Dalla-Costa L.M."/>
        </authorList>
    </citation>
    <scope>NUCLEOTIDE SEQUENCE [LARGE SCALE GENOMIC DNA]</scope>
    <source>
        <strain evidence="3 4">36v</strain>
    </source>
</reference>
<dbReference type="InterPro" id="IPR025960">
    <property type="entry name" value="RVT_N"/>
</dbReference>
<dbReference type="Gene3D" id="1.10.30.50">
    <property type="match status" value="1"/>
</dbReference>